<dbReference type="SUPFAM" id="SSF56784">
    <property type="entry name" value="HAD-like"/>
    <property type="match status" value="1"/>
</dbReference>
<protein>
    <submittedName>
        <fullName evidence="1">HAD superfamily hydrolase (TIGR01549 family)</fullName>
    </submittedName>
</protein>
<evidence type="ECO:0000313" key="2">
    <source>
        <dbReference type="Proteomes" id="UP000294545"/>
    </source>
</evidence>
<dbReference type="SFLD" id="SFLDS00003">
    <property type="entry name" value="Haloacid_Dehalogenase"/>
    <property type="match status" value="1"/>
</dbReference>
<keyword evidence="1" id="KW-0378">Hydrolase</keyword>
<dbReference type="InterPro" id="IPR036412">
    <property type="entry name" value="HAD-like_sf"/>
</dbReference>
<keyword evidence="2" id="KW-1185">Reference proteome</keyword>
<dbReference type="Gene3D" id="1.10.150.240">
    <property type="entry name" value="Putative phosphatase, domain 2"/>
    <property type="match status" value="1"/>
</dbReference>
<dbReference type="InterPro" id="IPR051828">
    <property type="entry name" value="HAD-like_hydrolase_domain"/>
</dbReference>
<evidence type="ECO:0000313" key="1">
    <source>
        <dbReference type="EMBL" id="TCK98183.1"/>
    </source>
</evidence>
<sequence>MKTFKYIFFDCMETIVDLYQLPTYSDYARWMFYDSGVEHHWKSFEEFFYYYNKGKSDLLEHYTDEKEYEVFEIIQHILKNKKTLNAIQKKDIANALYENYWKTYTSQCYVRDTVKKALMDLSKKYTLVVVSNFKISNGIEELLHANGIKDLFSEIFTSINCGWRKPSKKIYQYAMDKIQCKPESVLFIGDDYINDYFTPKALGMVAILLDKEQKHTNLTSIKNFTELNEKIKSLS</sequence>
<dbReference type="GO" id="GO:0016787">
    <property type="term" value="F:hydrolase activity"/>
    <property type="evidence" value="ECO:0007669"/>
    <property type="project" value="UniProtKB-KW"/>
</dbReference>
<dbReference type="NCBIfam" id="TIGR01549">
    <property type="entry name" value="HAD-SF-IA-v1"/>
    <property type="match status" value="1"/>
</dbReference>
<proteinExistence type="predicted"/>
<dbReference type="InterPro" id="IPR041492">
    <property type="entry name" value="HAD_2"/>
</dbReference>
<dbReference type="InterPro" id="IPR023214">
    <property type="entry name" value="HAD_sf"/>
</dbReference>
<gene>
    <name evidence="1" type="ORF">EDC19_0601</name>
</gene>
<dbReference type="EMBL" id="SMGQ01000011">
    <property type="protein sequence ID" value="TCK98183.1"/>
    <property type="molecule type" value="Genomic_DNA"/>
</dbReference>
<comment type="caution">
    <text evidence="1">The sequence shown here is derived from an EMBL/GenBank/DDBJ whole genome shotgun (WGS) entry which is preliminary data.</text>
</comment>
<dbReference type="Gene3D" id="3.40.50.1000">
    <property type="entry name" value="HAD superfamily/HAD-like"/>
    <property type="match status" value="1"/>
</dbReference>
<dbReference type="PANTHER" id="PTHR46191:SF2">
    <property type="entry name" value="HALOACID DEHALOGENASE-LIKE HYDROLASE DOMAIN-CONTAINING PROTEIN 3"/>
    <property type="match status" value="1"/>
</dbReference>
<dbReference type="InterPro" id="IPR006439">
    <property type="entry name" value="HAD-SF_hydro_IA"/>
</dbReference>
<dbReference type="OrthoDB" id="9807630at2"/>
<reference evidence="1 2" key="1">
    <citation type="submission" date="2019-03" db="EMBL/GenBank/DDBJ databases">
        <title>Genomic Encyclopedia of Type Strains, Phase IV (KMG-IV): sequencing the most valuable type-strain genomes for metagenomic binning, comparative biology and taxonomic classification.</title>
        <authorList>
            <person name="Goeker M."/>
        </authorList>
    </citation>
    <scope>NUCLEOTIDE SEQUENCE [LARGE SCALE GENOMIC DNA]</scope>
    <source>
        <strain evidence="1 2">DSM 24176</strain>
    </source>
</reference>
<name>A0A4R1N6C7_9FIRM</name>
<dbReference type="Proteomes" id="UP000294545">
    <property type="component" value="Unassembled WGS sequence"/>
</dbReference>
<dbReference type="AlphaFoldDB" id="A0A4R1N6C7"/>
<organism evidence="1 2">
    <name type="scientific">Natranaerovirga hydrolytica</name>
    <dbReference type="NCBI Taxonomy" id="680378"/>
    <lineage>
        <taxon>Bacteria</taxon>
        <taxon>Bacillati</taxon>
        <taxon>Bacillota</taxon>
        <taxon>Clostridia</taxon>
        <taxon>Lachnospirales</taxon>
        <taxon>Natranaerovirgaceae</taxon>
        <taxon>Natranaerovirga</taxon>
    </lineage>
</organism>
<accession>A0A4R1N6C7</accession>
<dbReference type="InterPro" id="IPR023198">
    <property type="entry name" value="PGP-like_dom2"/>
</dbReference>
<dbReference type="SFLD" id="SFLDG01129">
    <property type="entry name" value="C1.5:_HAD__Beta-PGM__Phosphata"/>
    <property type="match status" value="1"/>
</dbReference>
<dbReference type="PANTHER" id="PTHR46191">
    <property type="match status" value="1"/>
</dbReference>
<dbReference type="Pfam" id="PF13419">
    <property type="entry name" value="HAD_2"/>
    <property type="match status" value="1"/>
</dbReference>
<dbReference type="RefSeq" id="WP_132280301.1">
    <property type="nucleotide sequence ID" value="NZ_SMGQ01000011.1"/>
</dbReference>